<evidence type="ECO:0000313" key="7">
    <source>
        <dbReference type="Proteomes" id="UP000204391"/>
    </source>
</evidence>
<name>A0A221MD86_9BACI</name>
<dbReference type="InterPro" id="IPR005119">
    <property type="entry name" value="LysR_subst-bd"/>
</dbReference>
<dbReference type="PANTHER" id="PTHR30126:SF64">
    <property type="entry name" value="HTH-TYPE TRANSCRIPTIONAL REGULATOR CITR"/>
    <property type="match status" value="1"/>
</dbReference>
<organism evidence="6 7">
    <name type="scientific">Virgibacillus necropolis</name>
    <dbReference type="NCBI Taxonomy" id="163877"/>
    <lineage>
        <taxon>Bacteria</taxon>
        <taxon>Bacillati</taxon>
        <taxon>Bacillota</taxon>
        <taxon>Bacilli</taxon>
        <taxon>Bacillales</taxon>
        <taxon>Bacillaceae</taxon>
        <taxon>Virgibacillus</taxon>
    </lineage>
</organism>
<dbReference type="InterPro" id="IPR000847">
    <property type="entry name" value="LysR_HTH_N"/>
</dbReference>
<evidence type="ECO:0000256" key="2">
    <source>
        <dbReference type="ARBA" id="ARBA00023015"/>
    </source>
</evidence>
<dbReference type="OrthoDB" id="9803735at2"/>
<dbReference type="PANTHER" id="PTHR30126">
    <property type="entry name" value="HTH-TYPE TRANSCRIPTIONAL REGULATOR"/>
    <property type="match status" value="1"/>
</dbReference>
<evidence type="ECO:0000256" key="3">
    <source>
        <dbReference type="ARBA" id="ARBA00023125"/>
    </source>
</evidence>
<gene>
    <name evidence="6" type="ORF">CFK40_11400</name>
</gene>
<dbReference type="EMBL" id="CP022437">
    <property type="protein sequence ID" value="ASN05572.1"/>
    <property type="molecule type" value="Genomic_DNA"/>
</dbReference>
<keyword evidence="2" id="KW-0805">Transcription regulation</keyword>
<evidence type="ECO:0000256" key="1">
    <source>
        <dbReference type="ARBA" id="ARBA00009437"/>
    </source>
</evidence>
<protein>
    <submittedName>
        <fullName evidence="6">LysR family transcriptional regulator</fullName>
    </submittedName>
</protein>
<dbReference type="Gene3D" id="3.40.190.290">
    <property type="match status" value="1"/>
</dbReference>
<reference evidence="6 7" key="1">
    <citation type="journal article" date="2003" name="Int. J. Syst. Evol. Microbiol.">
        <title>Virgibacillus carmonensis sp. nov., Virgibacillus necropolis sp. nov. and Virgibacillus picturae sp. nov., three novel species isolated from deteriorated mural paintings, transfer of the species of the genus salibacillus to Virgibacillus, as Virgibacillus marismortui comb. nov. and Virgibacillus salexigens comb. nov., and emended description of the genus Virgibacillus.</title>
        <authorList>
            <person name="Heyrman J."/>
            <person name="Logan N.A."/>
            <person name="Busse H.J."/>
            <person name="Balcaen A."/>
            <person name="Lebbe L."/>
            <person name="Rodriguez-Diaz M."/>
            <person name="Swings J."/>
            <person name="De Vos P."/>
        </authorList>
    </citation>
    <scope>NUCLEOTIDE SEQUENCE [LARGE SCALE GENOMIC DNA]</scope>
    <source>
        <strain evidence="6 7">LMG 19488</strain>
    </source>
</reference>
<dbReference type="KEGG" id="vne:CFK40_11400"/>
<feature type="domain" description="HTH lysR-type" evidence="5">
    <location>
        <begin position="1"/>
        <end position="58"/>
    </location>
</feature>
<sequence length="292" mass="33614">MDIRTLQTFILAAEHENFRMVAEKMYVTQPAVTFQIRQLEKDVGSKLFIKNGRNIALTELGRLFYMEAKEMVLQYESSMEKVNRFQQGYHKTIRVAISPLLADTILPSILREYTKRYPNVEMSIQVLESNQISTVIDNGQVDIGLSCLPGTGSIKTTKFHEESVNLVCNHDGFDAESGPIIDAQELLEQTIIFTDNHPAYWNQIKEQLKTKLKSYKFMKVNQSHITKRFVLEGIGVSFLPKSIINPEIMEGRLLEVPVNFMKIPTASMFILHKYDHQIESNFVKFVSNYYFG</sequence>
<evidence type="ECO:0000259" key="5">
    <source>
        <dbReference type="PROSITE" id="PS50931"/>
    </source>
</evidence>
<evidence type="ECO:0000313" key="6">
    <source>
        <dbReference type="EMBL" id="ASN05572.1"/>
    </source>
</evidence>
<dbReference type="SUPFAM" id="SSF53850">
    <property type="entry name" value="Periplasmic binding protein-like II"/>
    <property type="match status" value="1"/>
</dbReference>
<dbReference type="CDD" id="cd05466">
    <property type="entry name" value="PBP2_LTTR_substrate"/>
    <property type="match status" value="1"/>
</dbReference>
<dbReference type="Pfam" id="PF00126">
    <property type="entry name" value="HTH_1"/>
    <property type="match status" value="1"/>
</dbReference>
<dbReference type="Gene3D" id="1.10.10.10">
    <property type="entry name" value="Winged helix-like DNA-binding domain superfamily/Winged helix DNA-binding domain"/>
    <property type="match status" value="1"/>
</dbReference>
<dbReference type="Pfam" id="PF03466">
    <property type="entry name" value="LysR_substrate"/>
    <property type="match status" value="1"/>
</dbReference>
<dbReference type="GO" id="GO:0000976">
    <property type="term" value="F:transcription cis-regulatory region binding"/>
    <property type="evidence" value="ECO:0007669"/>
    <property type="project" value="TreeGrafter"/>
</dbReference>
<dbReference type="RefSeq" id="WP_089532421.1">
    <property type="nucleotide sequence ID" value="NZ_CP022437.1"/>
</dbReference>
<accession>A0A221MD86</accession>
<dbReference type="InterPro" id="IPR036388">
    <property type="entry name" value="WH-like_DNA-bd_sf"/>
</dbReference>
<dbReference type="Proteomes" id="UP000204391">
    <property type="component" value="Chromosome"/>
</dbReference>
<keyword evidence="4" id="KW-0804">Transcription</keyword>
<dbReference type="PROSITE" id="PS50931">
    <property type="entry name" value="HTH_LYSR"/>
    <property type="match status" value="1"/>
</dbReference>
<dbReference type="PRINTS" id="PR00039">
    <property type="entry name" value="HTHLYSR"/>
</dbReference>
<dbReference type="SUPFAM" id="SSF46785">
    <property type="entry name" value="Winged helix' DNA-binding domain"/>
    <property type="match status" value="1"/>
</dbReference>
<evidence type="ECO:0000256" key="4">
    <source>
        <dbReference type="ARBA" id="ARBA00023163"/>
    </source>
</evidence>
<comment type="similarity">
    <text evidence="1">Belongs to the LysR transcriptional regulatory family.</text>
</comment>
<dbReference type="AlphaFoldDB" id="A0A221MD86"/>
<keyword evidence="7" id="KW-1185">Reference proteome</keyword>
<keyword evidence="3" id="KW-0238">DNA-binding</keyword>
<dbReference type="InterPro" id="IPR036390">
    <property type="entry name" value="WH_DNA-bd_sf"/>
</dbReference>
<dbReference type="GO" id="GO:0003700">
    <property type="term" value="F:DNA-binding transcription factor activity"/>
    <property type="evidence" value="ECO:0007669"/>
    <property type="project" value="InterPro"/>
</dbReference>
<proteinExistence type="inferred from homology"/>